<dbReference type="PANTHER" id="PTHR43649">
    <property type="entry name" value="ARABINOSE-BINDING PROTEIN-RELATED"/>
    <property type="match status" value="1"/>
</dbReference>
<dbReference type="InterPro" id="IPR006059">
    <property type="entry name" value="SBP"/>
</dbReference>
<feature type="chain" id="PRO_5046950558" evidence="6">
    <location>
        <begin position="24"/>
        <end position="506"/>
    </location>
</feature>
<accession>A0ABW1IQU8</accession>
<dbReference type="EMBL" id="JBHSQV010000153">
    <property type="protein sequence ID" value="MFC5987149.1"/>
    <property type="molecule type" value="Genomic_DNA"/>
</dbReference>
<dbReference type="SUPFAM" id="SSF53850">
    <property type="entry name" value="Periplasmic binding protein-like II"/>
    <property type="match status" value="1"/>
</dbReference>
<name>A0ABW1IQU8_9BACL</name>
<dbReference type="Gene3D" id="3.40.190.10">
    <property type="entry name" value="Periplasmic binding protein-like II"/>
    <property type="match status" value="2"/>
</dbReference>
<reference evidence="8" key="1">
    <citation type="journal article" date="2019" name="Int. J. Syst. Evol. Microbiol.">
        <title>The Global Catalogue of Microorganisms (GCM) 10K type strain sequencing project: providing services to taxonomists for standard genome sequencing and annotation.</title>
        <authorList>
            <consortium name="The Broad Institute Genomics Platform"/>
            <consortium name="The Broad Institute Genome Sequencing Center for Infectious Disease"/>
            <person name="Wu L."/>
            <person name="Ma J."/>
        </authorList>
    </citation>
    <scope>NUCLEOTIDE SEQUENCE [LARGE SCALE GENOMIC DNA]</scope>
    <source>
        <strain evidence="8">CCM 8749</strain>
    </source>
</reference>
<evidence type="ECO:0000313" key="8">
    <source>
        <dbReference type="Proteomes" id="UP001596250"/>
    </source>
</evidence>
<comment type="caution">
    <text evidence="7">The sequence shown here is derived from an EMBL/GenBank/DDBJ whole genome shotgun (WGS) entry which is preliminary data.</text>
</comment>
<keyword evidence="4" id="KW-0564">Palmitate</keyword>
<evidence type="ECO:0000256" key="4">
    <source>
        <dbReference type="ARBA" id="ARBA00023139"/>
    </source>
</evidence>
<dbReference type="CDD" id="cd13580">
    <property type="entry name" value="PBP2_AlgQ_like_1"/>
    <property type="match status" value="1"/>
</dbReference>
<dbReference type="Pfam" id="PF01547">
    <property type="entry name" value="SBP_bac_1"/>
    <property type="match status" value="1"/>
</dbReference>
<evidence type="ECO:0000256" key="5">
    <source>
        <dbReference type="ARBA" id="ARBA00023288"/>
    </source>
</evidence>
<evidence type="ECO:0000256" key="3">
    <source>
        <dbReference type="ARBA" id="ARBA00023136"/>
    </source>
</evidence>
<dbReference type="Proteomes" id="UP001596250">
    <property type="component" value="Unassembled WGS sequence"/>
</dbReference>
<keyword evidence="8" id="KW-1185">Reference proteome</keyword>
<protein>
    <submittedName>
        <fullName evidence="7">Extracellular solute-binding protein</fullName>
    </submittedName>
</protein>
<dbReference type="InterPro" id="IPR050490">
    <property type="entry name" value="Bact_solute-bd_prot1"/>
</dbReference>
<sequence>MIWTHLYRNSLVICFLIVPLLTACSNPHSNLTNSKVNGTQSHAEEKLNIGIMLPAYYKKSPDEDSPVIKQLEEITNTELNFRFVPSTTYSSALSIAISLDSLPEITVIPGKTVAFIDAVRAGKFWELGPYLKDYPNLSQANSLILNNASIDGKTYGIYRARTLGRMGVSVRRDWMDRLGLDNPQTIDDFYDLLKAFTEQDPDGNGKDDTYGMVVTSYSGPWDIMQVWFGAPNGWGMDENGRLIPAHLTPEYMEALRFFRKIYSEGLVNRNFAVMDPNQWVEPIVRGEAGVIVDVADMAQRVEGKIQRTKAQEQVMDVFGAPEGPYGRRDYSTAGYGGMIAISKSSVKTEEELKQVLAFLDRINDEDAQILLGNGIAGRHYEDMGSYVIPSEDQDVMVELQNLNQLLMFIPEDRTRPVESSGLREKAEQLQVDNEKIIVSDLAEPLVSDEYAEKGEKLDKIINDARTMFIMGQIDEAGLEQATVEWRRSGGDEYIEDINELYSKSLP</sequence>
<keyword evidence="1" id="KW-1003">Cell membrane</keyword>
<dbReference type="RefSeq" id="WP_379894484.1">
    <property type="nucleotide sequence ID" value="NZ_CBCSCT010000052.1"/>
</dbReference>
<feature type="signal peptide" evidence="6">
    <location>
        <begin position="1"/>
        <end position="23"/>
    </location>
</feature>
<dbReference type="PANTHER" id="PTHR43649:SF33">
    <property type="entry name" value="POLYGALACTURONAN_RHAMNOGALACTURONAN-BINDING PROTEIN YTCQ"/>
    <property type="match status" value="1"/>
</dbReference>
<keyword evidence="5" id="KW-0449">Lipoprotein</keyword>
<keyword evidence="3" id="KW-0472">Membrane</keyword>
<gene>
    <name evidence="7" type="ORF">ACFPXP_12110</name>
</gene>
<evidence type="ECO:0000256" key="6">
    <source>
        <dbReference type="SAM" id="SignalP"/>
    </source>
</evidence>
<proteinExistence type="predicted"/>
<keyword evidence="2 6" id="KW-0732">Signal</keyword>
<evidence type="ECO:0000256" key="2">
    <source>
        <dbReference type="ARBA" id="ARBA00022729"/>
    </source>
</evidence>
<evidence type="ECO:0000313" key="7">
    <source>
        <dbReference type="EMBL" id="MFC5987149.1"/>
    </source>
</evidence>
<organism evidence="7 8">
    <name type="scientific">Marinicrinis lubricantis</name>
    <dbReference type="NCBI Taxonomy" id="2086470"/>
    <lineage>
        <taxon>Bacteria</taxon>
        <taxon>Bacillati</taxon>
        <taxon>Bacillota</taxon>
        <taxon>Bacilli</taxon>
        <taxon>Bacillales</taxon>
        <taxon>Paenibacillaceae</taxon>
    </lineage>
</organism>
<evidence type="ECO:0000256" key="1">
    <source>
        <dbReference type="ARBA" id="ARBA00022475"/>
    </source>
</evidence>